<feature type="domain" description="HTH marR-type" evidence="1">
    <location>
        <begin position="7"/>
        <end position="140"/>
    </location>
</feature>
<dbReference type="SUPFAM" id="SSF46785">
    <property type="entry name" value="Winged helix' DNA-binding domain"/>
    <property type="match status" value="1"/>
</dbReference>
<dbReference type="Proteomes" id="UP000002218">
    <property type="component" value="Chromosome"/>
</dbReference>
<reference evidence="3" key="1">
    <citation type="submission" date="2009-09" db="EMBL/GenBank/DDBJ databases">
        <title>The complete genome of Nakamurella multipartita DSM 44233.</title>
        <authorList>
            <consortium name="US DOE Joint Genome Institute (JGI-PGF)"/>
            <person name="Lucas S."/>
            <person name="Copeland A."/>
            <person name="Lapidus A."/>
            <person name="Glavina del Rio T."/>
            <person name="Dalin E."/>
            <person name="Tice H."/>
            <person name="Bruce D."/>
            <person name="Goodwin L."/>
            <person name="Pitluck S."/>
            <person name="Kyrpides N."/>
            <person name="Mavromatis K."/>
            <person name="Ivanova N."/>
            <person name="Ovchinnikova G."/>
            <person name="Sims D."/>
            <person name="Meincke L."/>
            <person name="Brettin T."/>
            <person name="Detter J.C."/>
            <person name="Han C."/>
            <person name="Larimer F."/>
            <person name="Land M."/>
            <person name="Hauser L."/>
            <person name="Markowitz V."/>
            <person name="Cheng J.-F."/>
            <person name="Hugenholtz P."/>
            <person name="Woyke T."/>
            <person name="Wu D."/>
            <person name="Klenk H.-P."/>
            <person name="Eisen J.A."/>
        </authorList>
    </citation>
    <scope>NUCLEOTIDE SEQUENCE [LARGE SCALE GENOMIC DNA]</scope>
    <source>
        <strain evidence="3">ATCC 700099 / DSM 44233 / CIP 104796 / JCM 9543 / NBRC 105858 / Y-104</strain>
    </source>
</reference>
<dbReference type="InParanoid" id="C8XHJ5"/>
<dbReference type="AlphaFoldDB" id="C8XHJ5"/>
<dbReference type="RefSeq" id="WP_015749123.1">
    <property type="nucleotide sequence ID" value="NC_013235.1"/>
</dbReference>
<dbReference type="PRINTS" id="PR00598">
    <property type="entry name" value="HTHMARR"/>
</dbReference>
<reference evidence="2 3" key="2">
    <citation type="journal article" date="2010" name="Stand. Genomic Sci.">
        <title>Complete genome sequence of Nakamurella multipartita type strain (Y-104).</title>
        <authorList>
            <person name="Tice H."/>
            <person name="Mayilraj S."/>
            <person name="Sims D."/>
            <person name="Lapidus A."/>
            <person name="Nolan M."/>
            <person name="Lucas S."/>
            <person name="Glavina Del Rio T."/>
            <person name="Copeland A."/>
            <person name="Cheng J.F."/>
            <person name="Meincke L."/>
            <person name="Bruce D."/>
            <person name="Goodwin L."/>
            <person name="Pitluck S."/>
            <person name="Ivanova N."/>
            <person name="Mavromatis K."/>
            <person name="Ovchinnikova G."/>
            <person name="Pati A."/>
            <person name="Chen A."/>
            <person name="Palaniappan K."/>
            <person name="Land M."/>
            <person name="Hauser L."/>
            <person name="Chang Y.J."/>
            <person name="Jeffries C.D."/>
            <person name="Detter J.C."/>
            <person name="Brettin T."/>
            <person name="Rohde M."/>
            <person name="Goker M."/>
            <person name="Bristow J."/>
            <person name="Eisen J.A."/>
            <person name="Markowitz V."/>
            <person name="Hugenholtz P."/>
            <person name="Kyrpides N.C."/>
            <person name="Klenk H.P."/>
            <person name="Chen F."/>
        </authorList>
    </citation>
    <scope>NUCLEOTIDE SEQUENCE [LARGE SCALE GENOMIC DNA]</scope>
    <source>
        <strain evidence="3">ATCC 700099 / DSM 44233 / CIP 104796 / JCM 9543 / NBRC 105858 / Y-104</strain>
    </source>
</reference>
<dbReference type="InterPro" id="IPR036390">
    <property type="entry name" value="WH_DNA-bd_sf"/>
</dbReference>
<keyword evidence="3" id="KW-1185">Reference proteome</keyword>
<evidence type="ECO:0000259" key="1">
    <source>
        <dbReference type="PROSITE" id="PS50995"/>
    </source>
</evidence>
<proteinExistence type="predicted"/>
<dbReference type="eggNOG" id="COG1846">
    <property type="taxonomic scope" value="Bacteria"/>
</dbReference>
<name>C8XHJ5_NAKMY</name>
<dbReference type="SMART" id="SM00347">
    <property type="entry name" value="HTH_MARR"/>
    <property type="match status" value="1"/>
</dbReference>
<dbReference type="Gene3D" id="1.10.10.10">
    <property type="entry name" value="Winged helix-like DNA-binding domain superfamily/Winged helix DNA-binding domain"/>
    <property type="match status" value="1"/>
</dbReference>
<dbReference type="KEGG" id="nml:Namu_4006"/>
<dbReference type="HOGENOM" id="CLU_083287_15_1_11"/>
<gene>
    <name evidence="2" type="ordered locus">Namu_4006</name>
</gene>
<dbReference type="Pfam" id="PF01047">
    <property type="entry name" value="MarR"/>
    <property type="match status" value="1"/>
</dbReference>
<dbReference type="PANTHER" id="PTHR39515">
    <property type="entry name" value="CONSERVED PROTEIN"/>
    <property type="match status" value="1"/>
</dbReference>
<evidence type="ECO:0000313" key="3">
    <source>
        <dbReference type="Proteomes" id="UP000002218"/>
    </source>
</evidence>
<protein>
    <submittedName>
        <fullName evidence="2">Transcriptional regulator, MarR family</fullName>
    </submittedName>
</protein>
<dbReference type="STRING" id="479431.Namu_4006"/>
<dbReference type="OrthoDB" id="9804055at2"/>
<dbReference type="PROSITE" id="PS50995">
    <property type="entry name" value="HTH_MARR_2"/>
    <property type="match status" value="1"/>
</dbReference>
<evidence type="ECO:0000313" key="2">
    <source>
        <dbReference type="EMBL" id="ACV80298.1"/>
    </source>
</evidence>
<accession>C8XHJ5</accession>
<dbReference type="GO" id="GO:0003700">
    <property type="term" value="F:DNA-binding transcription factor activity"/>
    <property type="evidence" value="ECO:0007669"/>
    <property type="project" value="InterPro"/>
</dbReference>
<dbReference type="InterPro" id="IPR052526">
    <property type="entry name" value="HTH-type_Bedaq_tolerance"/>
</dbReference>
<dbReference type="InterPro" id="IPR036388">
    <property type="entry name" value="WH-like_DNA-bd_sf"/>
</dbReference>
<dbReference type="PANTHER" id="PTHR39515:SF2">
    <property type="entry name" value="HTH-TYPE TRANSCRIPTIONAL REGULATOR RV0880"/>
    <property type="match status" value="1"/>
</dbReference>
<sequence>MTDDELDQEAVATLRGAVLRLGRRLRYQTSGDADLSATELAVLGRIGLCGPMAPSALARAEHVKPPSMTKVIESLQERGLVRRDPHPTDGRQCLISRTEAGESFVAKTRAQRTAWLAAHLAELDPVDRQALLAAAPALQRLADLP</sequence>
<dbReference type="InterPro" id="IPR000835">
    <property type="entry name" value="HTH_MarR-typ"/>
</dbReference>
<dbReference type="EMBL" id="CP001737">
    <property type="protein sequence ID" value="ACV80298.1"/>
    <property type="molecule type" value="Genomic_DNA"/>
</dbReference>
<organism evidence="2 3">
    <name type="scientific">Nakamurella multipartita (strain ATCC 700099 / DSM 44233 / CIP 104796 / JCM 9543 / NBRC 105858 / Y-104)</name>
    <name type="common">Microsphaera multipartita</name>
    <dbReference type="NCBI Taxonomy" id="479431"/>
    <lineage>
        <taxon>Bacteria</taxon>
        <taxon>Bacillati</taxon>
        <taxon>Actinomycetota</taxon>
        <taxon>Actinomycetes</taxon>
        <taxon>Nakamurellales</taxon>
        <taxon>Nakamurellaceae</taxon>
        <taxon>Nakamurella</taxon>
    </lineage>
</organism>